<keyword evidence="10 18" id="KW-0808">Transferase</keyword>
<dbReference type="PANTHER" id="PTHR46382:SF1">
    <property type="entry name" value="PHOSPHATIDATE CYTIDYLYLTRANSFERASE"/>
    <property type="match status" value="1"/>
</dbReference>
<comment type="subcellular location">
    <subcellularLocation>
        <location evidence="2">Cell membrane</location>
        <topology evidence="2">Multi-pass membrane protein</topology>
    </subcellularLocation>
</comment>
<dbReference type="STRING" id="1219383.SAMN05421733_103184"/>
<dbReference type="EC" id="2.7.7.41" evidence="6 18"/>
<feature type="transmembrane region" description="Helical" evidence="19">
    <location>
        <begin position="82"/>
        <end position="100"/>
    </location>
</feature>
<keyword evidence="9" id="KW-0444">Lipid biosynthesis</keyword>
<dbReference type="InterPro" id="IPR000374">
    <property type="entry name" value="PC_trans"/>
</dbReference>
<feature type="transmembrane region" description="Helical" evidence="19">
    <location>
        <begin position="58"/>
        <end position="76"/>
    </location>
</feature>
<keyword evidence="21" id="KW-1185">Reference proteome</keyword>
<feature type="transmembrane region" description="Helical" evidence="19">
    <location>
        <begin position="138"/>
        <end position="156"/>
    </location>
</feature>
<comment type="pathway">
    <text evidence="3 18">Phospholipid metabolism; CDP-diacylglycerol biosynthesis; CDP-diacylglycerol from sn-glycerol 3-phosphate: step 3/3.</text>
</comment>
<dbReference type="EMBL" id="FMYL01000003">
    <property type="protein sequence ID" value="SDB88290.1"/>
    <property type="molecule type" value="Genomic_DNA"/>
</dbReference>
<organism evidence="20 21">
    <name type="scientific">Acinetobacter boissieri</name>
    <dbReference type="NCBI Taxonomy" id="1219383"/>
    <lineage>
        <taxon>Bacteria</taxon>
        <taxon>Pseudomonadati</taxon>
        <taxon>Pseudomonadota</taxon>
        <taxon>Gammaproteobacteria</taxon>
        <taxon>Moraxellales</taxon>
        <taxon>Moraxellaceae</taxon>
        <taxon>Acinetobacter</taxon>
    </lineage>
</organism>
<dbReference type="GO" id="GO:0004605">
    <property type="term" value="F:phosphatidate cytidylyltransferase activity"/>
    <property type="evidence" value="ECO:0007669"/>
    <property type="project" value="UniProtKB-EC"/>
</dbReference>
<keyword evidence="11 18" id="KW-0812">Transmembrane</keyword>
<evidence type="ECO:0000256" key="4">
    <source>
        <dbReference type="ARBA" id="ARBA00005189"/>
    </source>
</evidence>
<evidence type="ECO:0000256" key="13">
    <source>
        <dbReference type="ARBA" id="ARBA00022989"/>
    </source>
</evidence>
<evidence type="ECO:0000256" key="17">
    <source>
        <dbReference type="ARBA" id="ARBA00023264"/>
    </source>
</evidence>
<feature type="transmembrane region" description="Helical" evidence="19">
    <location>
        <begin position="28"/>
        <end position="46"/>
    </location>
</feature>
<sequence length="276" mass="30062">MFERIKTALVLVVVVLSCMFATPSHYPMLILMVIVATLAGSEWYKLMPKPEAAGVSAVASKVYAVIILMTSVLTLYFKDLSLLLWCGAIFVAIFSIFCIKNYPEYDAWYNKGLTIVGAVLITAAITAIFSVWLISAWWLMYLFLLVWAADSGAYFVGRKFGKRPMVPNVSPKKTIEGLCGGLATSAVIIVVVQSIYLDHLNLLQHAAFLLLSLLTVLASVLGDLIESMLKRRAGVKDSGNLLPGHGGILDRIDSLLTATPVFAAGIYLLKLIGVEL</sequence>
<dbReference type="PANTHER" id="PTHR46382">
    <property type="entry name" value="PHOSPHATIDATE CYTIDYLYLTRANSFERASE"/>
    <property type="match status" value="1"/>
</dbReference>
<reference evidence="21" key="1">
    <citation type="submission" date="2016-09" db="EMBL/GenBank/DDBJ databases">
        <authorList>
            <person name="Varghese N."/>
            <person name="Submissions S."/>
        </authorList>
    </citation>
    <scope>NUCLEOTIDE SEQUENCE [LARGE SCALE GENOMIC DNA]</scope>
    <source>
        <strain evidence="21">ANC 4422</strain>
    </source>
</reference>
<dbReference type="PROSITE" id="PS51257">
    <property type="entry name" value="PROKAR_LIPOPROTEIN"/>
    <property type="match status" value="1"/>
</dbReference>
<evidence type="ECO:0000256" key="16">
    <source>
        <dbReference type="ARBA" id="ARBA00023209"/>
    </source>
</evidence>
<dbReference type="Pfam" id="PF01148">
    <property type="entry name" value="CTP_transf_1"/>
    <property type="match status" value="1"/>
</dbReference>
<name>A0A1G6H1V2_9GAMM</name>
<comment type="catalytic activity">
    <reaction evidence="1 18">
        <text>a 1,2-diacyl-sn-glycero-3-phosphate + CTP + H(+) = a CDP-1,2-diacyl-sn-glycerol + diphosphate</text>
        <dbReference type="Rhea" id="RHEA:16229"/>
        <dbReference type="ChEBI" id="CHEBI:15378"/>
        <dbReference type="ChEBI" id="CHEBI:33019"/>
        <dbReference type="ChEBI" id="CHEBI:37563"/>
        <dbReference type="ChEBI" id="CHEBI:58332"/>
        <dbReference type="ChEBI" id="CHEBI:58608"/>
        <dbReference type="EC" id="2.7.7.41"/>
    </reaction>
</comment>
<dbReference type="AlphaFoldDB" id="A0A1G6H1V2"/>
<dbReference type="Proteomes" id="UP000242501">
    <property type="component" value="Unassembled WGS sequence"/>
</dbReference>
<evidence type="ECO:0000256" key="2">
    <source>
        <dbReference type="ARBA" id="ARBA00004651"/>
    </source>
</evidence>
<dbReference type="RefSeq" id="WP_092747142.1">
    <property type="nucleotide sequence ID" value="NZ_FMYL01000003.1"/>
</dbReference>
<gene>
    <name evidence="20" type="ORF">SAMN05421733_103184</name>
</gene>
<protein>
    <recommendedName>
        <fullName evidence="7 18">Phosphatidate cytidylyltransferase</fullName>
        <ecNumber evidence="6 18">2.7.7.41</ecNumber>
    </recommendedName>
</protein>
<evidence type="ECO:0000256" key="15">
    <source>
        <dbReference type="ARBA" id="ARBA00023136"/>
    </source>
</evidence>
<evidence type="ECO:0000256" key="18">
    <source>
        <dbReference type="RuleBase" id="RU003938"/>
    </source>
</evidence>
<feature type="transmembrane region" description="Helical" evidence="19">
    <location>
        <begin position="7"/>
        <end position="22"/>
    </location>
</feature>
<evidence type="ECO:0000256" key="6">
    <source>
        <dbReference type="ARBA" id="ARBA00012487"/>
    </source>
</evidence>
<evidence type="ECO:0000256" key="5">
    <source>
        <dbReference type="ARBA" id="ARBA00010185"/>
    </source>
</evidence>
<evidence type="ECO:0000256" key="7">
    <source>
        <dbReference type="ARBA" id="ARBA00019373"/>
    </source>
</evidence>
<dbReference type="GO" id="GO:0005886">
    <property type="term" value="C:plasma membrane"/>
    <property type="evidence" value="ECO:0007669"/>
    <property type="project" value="UniProtKB-SubCell"/>
</dbReference>
<evidence type="ECO:0000256" key="9">
    <source>
        <dbReference type="ARBA" id="ARBA00022516"/>
    </source>
</evidence>
<evidence type="ECO:0000256" key="11">
    <source>
        <dbReference type="ARBA" id="ARBA00022692"/>
    </source>
</evidence>
<dbReference type="OrthoDB" id="9799199at2"/>
<dbReference type="PROSITE" id="PS01315">
    <property type="entry name" value="CDS"/>
    <property type="match status" value="1"/>
</dbReference>
<feature type="transmembrane region" description="Helical" evidence="19">
    <location>
        <begin position="177"/>
        <end position="196"/>
    </location>
</feature>
<dbReference type="UniPathway" id="UPA00557">
    <property type="reaction ID" value="UER00614"/>
</dbReference>
<evidence type="ECO:0000256" key="12">
    <source>
        <dbReference type="ARBA" id="ARBA00022695"/>
    </source>
</evidence>
<dbReference type="GO" id="GO:0016024">
    <property type="term" value="P:CDP-diacylglycerol biosynthetic process"/>
    <property type="evidence" value="ECO:0007669"/>
    <property type="project" value="UniProtKB-UniPathway"/>
</dbReference>
<evidence type="ECO:0000256" key="10">
    <source>
        <dbReference type="ARBA" id="ARBA00022679"/>
    </source>
</evidence>
<evidence type="ECO:0000256" key="3">
    <source>
        <dbReference type="ARBA" id="ARBA00005119"/>
    </source>
</evidence>
<evidence type="ECO:0000256" key="8">
    <source>
        <dbReference type="ARBA" id="ARBA00022475"/>
    </source>
</evidence>
<keyword evidence="14" id="KW-0443">Lipid metabolism</keyword>
<keyword evidence="17" id="KW-1208">Phospholipid metabolism</keyword>
<evidence type="ECO:0000313" key="20">
    <source>
        <dbReference type="EMBL" id="SDB88290.1"/>
    </source>
</evidence>
<evidence type="ECO:0000256" key="19">
    <source>
        <dbReference type="SAM" id="Phobius"/>
    </source>
</evidence>
<feature type="transmembrane region" description="Helical" evidence="19">
    <location>
        <begin position="112"/>
        <end position="132"/>
    </location>
</feature>
<accession>A0A1G6H1V2</accession>
<keyword evidence="12 18" id="KW-0548">Nucleotidyltransferase</keyword>
<keyword evidence="15 19" id="KW-0472">Membrane</keyword>
<comment type="pathway">
    <text evidence="4">Lipid metabolism.</text>
</comment>
<feature type="transmembrane region" description="Helical" evidence="19">
    <location>
        <begin position="202"/>
        <end position="222"/>
    </location>
</feature>
<evidence type="ECO:0000313" key="21">
    <source>
        <dbReference type="Proteomes" id="UP000242501"/>
    </source>
</evidence>
<keyword evidence="8" id="KW-1003">Cell membrane</keyword>
<evidence type="ECO:0000256" key="14">
    <source>
        <dbReference type="ARBA" id="ARBA00023098"/>
    </source>
</evidence>
<comment type="similarity">
    <text evidence="5 18">Belongs to the CDS family.</text>
</comment>
<evidence type="ECO:0000256" key="1">
    <source>
        <dbReference type="ARBA" id="ARBA00001698"/>
    </source>
</evidence>
<keyword evidence="16" id="KW-0594">Phospholipid biosynthesis</keyword>
<proteinExistence type="inferred from homology"/>
<keyword evidence="13 19" id="KW-1133">Transmembrane helix</keyword>